<dbReference type="EMBL" id="JBELPY010000014">
    <property type="protein sequence ID" value="MFL9835530.1"/>
    <property type="molecule type" value="Genomic_DNA"/>
</dbReference>
<name>A0ABW8Y8B4_9FLAO</name>
<keyword evidence="2" id="KW-1185">Reference proteome</keyword>
<evidence type="ECO:0000313" key="2">
    <source>
        <dbReference type="Proteomes" id="UP001629058"/>
    </source>
</evidence>
<proteinExistence type="predicted"/>
<reference evidence="1 2" key="1">
    <citation type="submission" date="2024-06" db="EMBL/GenBank/DDBJ databases">
        <authorList>
            <person name="Kaempfer P."/>
            <person name="Viver T."/>
        </authorList>
    </citation>
    <scope>NUCLEOTIDE SEQUENCE [LARGE SCALE GENOMIC DNA]</scope>
    <source>
        <strain evidence="1 2">ST-37</strain>
    </source>
</reference>
<dbReference type="Proteomes" id="UP001629058">
    <property type="component" value="Unassembled WGS sequence"/>
</dbReference>
<protein>
    <recommendedName>
        <fullName evidence="3">ATP-dependent DNA helicase recG C-terminal</fullName>
    </recommendedName>
</protein>
<dbReference type="RefSeq" id="WP_408092364.1">
    <property type="nucleotide sequence ID" value="NZ_JBELPY010000014.1"/>
</dbReference>
<evidence type="ECO:0008006" key="3">
    <source>
        <dbReference type="Google" id="ProtNLM"/>
    </source>
</evidence>
<organism evidence="1 2">
    <name type="scientific">Chryseobacterium terrae</name>
    <dbReference type="NCBI Taxonomy" id="3163299"/>
    <lineage>
        <taxon>Bacteria</taxon>
        <taxon>Pseudomonadati</taxon>
        <taxon>Bacteroidota</taxon>
        <taxon>Flavobacteriia</taxon>
        <taxon>Flavobacteriales</taxon>
        <taxon>Weeksellaceae</taxon>
        <taxon>Chryseobacterium group</taxon>
        <taxon>Chryseobacterium</taxon>
    </lineage>
</organism>
<gene>
    <name evidence="1" type="ORF">ABS765_16050</name>
</gene>
<evidence type="ECO:0000313" key="1">
    <source>
        <dbReference type="EMBL" id="MFL9835530.1"/>
    </source>
</evidence>
<sequence>MNNIIINQNSTNINIQEHYESFINHPKSGDIRFVIPLKLINYSFGLLGDLLRFVITLNNNKKIKILKINAPKEDLETFYSQEYAYPLISLLWNTAKFVDKNDNDIKDILRVKQNIFFTKINALERWKGTKYMLTSSDHLPNQKGLVKLFENSNGFNDDEELINNKISKILDDYVVNYTYSNKEEFQFIKNDVAGIVYELAKNTYEWGKTDANMVEIDASIRGVYLRFHSNNYNKLINIHAETPVELFLSHNEIRENLNESGNLYYLEILVFDSGVGFIEKFLQRDDIEDINIIKKCLIKNQTSSLSNMKSKKGIGLDRILKTLDKKGFIKISTDKYTLYRDLIKDEYKPISLANLNDLVLERWKNEDNQTRRSQGSFLSILYPFKKNIYTNHE</sequence>
<accession>A0ABW8Y8B4</accession>
<comment type="caution">
    <text evidence="1">The sequence shown here is derived from an EMBL/GenBank/DDBJ whole genome shotgun (WGS) entry which is preliminary data.</text>
</comment>